<comment type="function">
    <text evidence="2">Provides the precursors necessary for DNA synthesis. Catalyzes the biosynthesis of deoxyribonucleotides from the corresponding ribonucleotides.</text>
</comment>
<dbReference type="SUPFAM" id="SSF47240">
    <property type="entry name" value="Ferritin-like"/>
    <property type="match status" value="1"/>
</dbReference>
<keyword evidence="2 3" id="KW-0479">Metal-binding</keyword>
<keyword evidence="2 3" id="KW-0408">Iron</keyword>
<feature type="binding site" evidence="3">
    <location>
        <position position="134"/>
    </location>
    <ligand>
        <name>Fe cation</name>
        <dbReference type="ChEBI" id="CHEBI:24875"/>
        <label>1</label>
    </ligand>
</feature>
<dbReference type="EMBL" id="CP066776">
    <property type="protein sequence ID" value="QQL44691.1"/>
    <property type="molecule type" value="Genomic_DNA"/>
</dbReference>
<dbReference type="PIRSF" id="PIRSF000355">
    <property type="entry name" value="NrdB"/>
    <property type="match status" value="1"/>
</dbReference>
<dbReference type="GO" id="GO:0009263">
    <property type="term" value="P:deoxyribonucleotide biosynthetic process"/>
    <property type="evidence" value="ECO:0007669"/>
    <property type="project" value="UniProtKB-KW"/>
</dbReference>
<dbReference type="InterPro" id="IPR033909">
    <property type="entry name" value="RNR_small"/>
</dbReference>
<dbReference type="NCBIfam" id="NF007186">
    <property type="entry name" value="PRK09614.1-5"/>
    <property type="match status" value="1"/>
</dbReference>
<dbReference type="Proteomes" id="UP000475117">
    <property type="component" value="Chromosome"/>
</dbReference>
<feature type="binding site" evidence="3">
    <location>
        <position position="203"/>
    </location>
    <ligand>
        <name>Fe cation</name>
        <dbReference type="ChEBI" id="CHEBI:24875"/>
        <label>2</label>
    </ligand>
</feature>
<keyword evidence="2 4" id="KW-0560">Oxidoreductase</keyword>
<dbReference type="Gene3D" id="1.10.620.20">
    <property type="entry name" value="Ribonucleotide Reductase, subunit A"/>
    <property type="match status" value="1"/>
</dbReference>
<comment type="catalytic activity">
    <reaction evidence="2">
        <text>a 2'-deoxyribonucleoside 5'-diphosphate + [thioredoxin]-disulfide + H2O = a ribonucleoside 5'-diphosphate + [thioredoxin]-dithiol</text>
        <dbReference type="Rhea" id="RHEA:23252"/>
        <dbReference type="Rhea" id="RHEA-COMP:10698"/>
        <dbReference type="Rhea" id="RHEA-COMP:10700"/>
        <dbReference type="ChEBI" id="CHEBI:15377"/>
        <dbReference type="ChEBI" id="CHEBI:29950"/>
        <dbReference type="ChEBI" id="CHEBI:50058"/>
        <dbReference type="ChEBI" id="CHEBI:57930"/>
        <dbReference type="ChEBI" id="CHEBI:73316"/>
        <dbReference type="EC" id="1.17.4.1"/>
    </reaction>
</comment>
<accession>A0A6B3LCD6</accession>
<dbReference type="KEGG" id="soa:G3M56_012505"/>
<evidence type="ECO:0000256" key="1">
    <source>
        <dbReference type="ARBA" id="ARBA00009303"/>
    </source>
</evidence>
<dbReference type="RefSeq" id="WP_164364286.1">
    <property type="nucleotide sequence ID" value="NZ_CP066776.1"/>
</dbReference>
<organism evidence="4 5">
    <name type="scientific">Sulfuriroseicoccus oceanibius</name>
    <dbReference type="NCBI Taxonomy" id="2707525"/>
    <lineage>
        <taxon>Bacteria</taxon>
        <taxon>Pseudomonadati</taxon>
        <taxon>Verrucomicrobiota</taxon>
        <taxon>Verrucomicrobiia</taxon>
        <taxon>Verrucomicrobiales</taxon>
        <taxon>Verrucomicrobiaceae</taxon>
        <taxon>Sulfuriroseicoccus</taxon>
    </lineage>
</organism>
<feature type="binding site" evidence="3">
    <location>
        <position position="240"/>
    </location>
    <ligand>
        <name>Fe cation</name>
        <dbReference type="ChEBI" id="CHEBI:24875"/>
        <label>2</label>
    </ligand>
</feature>
<comment type="similarity">
    <text evidence="1 2">Belongs to the ribonucleoside diphosphate reductase small chain family.</text>
</comment>
<keyword evidence="2" id="KW-0215">Deoxyribonucleotide synthesis</keyword>
<dbReference type="InterPro" id="IPR009078">
    <property type="entry name" value="Ferritin-like_SF"/>
</dbReference>
<evidence type="ECO:0000313" key="4">
    <source>
        <dbReference type="EMBL" id="QQL44691.1"/>
    </source>
</evidence>
<dbReference type="GO" id="GO:0046872">
    <property type="term" value="F:metal ion binding"/>
    <property type="evidence" value="ECO:0007669"/>
    <property type="project" value="UniProtKB-KW"/>
</dbReference>
<feature type="binding site" evidence="3">
    <location>
        <position position="100"/>
    </location>
    <ligand>
        <name>Fe cation</name>
        <dbReference type="ChEBI" id="CHEBI:24875"/>
        <label>1</label>
    </ligand>
</feature>
<dbReference type="GO" id="GO:0004748">
    <property type="term" value="F:ribonucleoside-diphosphate reductase activity, thioredoxin disulfide as acceptor"/>
    <property type="evidence" value="ECO:0007669"/>
    <property type="project" value="UniProtKB-EC"/>
</dbReference>
<keyword evidence="5" id="KW-1185">Reference proteome</keyword>
<proteinExistence type="inferred from homology"/>
<evidence type="ECO:0000256" key="2">
    <source>
        <dbReference type="PIRNR" id="PIRNR000355"/>
    </source>
</evidence>
<dbReference type="NCBIfam" id="NF005550">
    <property type="entry name" value="PRK07209.1"/>
    <property type="match status" value="1"/>
</dbReference>
<dbReference type="UniPathway" id="UPA00326"/>
<dbReference type="CDD" id="cd01049">
    <property type="entry name" value="RNRR2"/>
    <property type="match status" value="1"/>
</dbReference>
<dbReference type="InterPro" id="IPR012348">
    <property type="entry name" value="RNR-like"/>
</dbReference>
<dbReference type="PANTHER" id="PTHR23409">
    <property type="entry name" value="RIBONUCLEOSIDE-DIPHOSPHATE REDUCTASE SMALL CHAIN"/>
    <property type="match status" value="1"/>
</dbReference>
<name>A0A6B3LCD6_9BACT</name>
<gene>
    <name evidence="4" type="ORF">G3M56_012505</name>
</gene>
<protein>
    <recommendedName>
        <fullName evidence="2">Ribonucleoside-diphosphate reductase subunit beta</fullName>
        <ecNumber evidence="2">1.17.4.1</ecNumber>
    </recommendedName>
</protein>
<feature type="binding site" evidence="3">
    <location>
        <position position="131"/>
    </location>
    <ligand>
        <name>Fe cation</name>
        <dbReference type="ChEBI" id="CHEBI:24875"/>
        <label>1</label>
    </ligand>
</feature>
<dbReference type="EC" id="1.17.4.1" evidence="2"/>
<dbReference type="PANTHER" id="PTHR23409:SF18">
    <property type="entry name" value="RIBONUCLEOSIDE-DIPHOSPHATE REDUCTASE SUBUNIT M2"/>
    <property type="match status" value="1"/>
</dbReference>
<reference evidence="4 5" key="1">
    <citation type="submission" date="2020-12" db="EMBL/GenBank/DDBJ databases">
        <title>Sulforoseuscoccus oceanibium gen. nov., sp. nov., a representative of the phylum Verrucomicrobia with special cytoplasmic membrane, and proposal of Sulforoseuscoccusaceae fam. nov.</title>
        <authorList>
            <person name="Xi F."/>
        </authorList>
    </citation>
    <scope>NUCLEOTIDE SEQUENCE [LARGE SCALE GENOMIC DNA]</scope>
    <source>
        <strain evidence="4 5">T37</strain>
    </source>
</reference>
<sequence>MSNTTTITIGNRTFVLDRDKAEEAYRQKLVINGKETMFFNILPLKYQWAYDLYKTMKANHWEPEDIPMQKDIEQWRDTTAVNDIDRWIIKMGIGYFSAAEGIVGDNILHVVREVVTAPELKLVLGRHAHEENIHADSLVYMLSSLGINPHECEAMFEDVETIKAKNNFVVSNSRALRRDIDLTLTENKQALAKNIFMFGQIMEGTQFYGLFGMILSLYRQGKFPGIGQMFRYTLRDESNHIEVFRNLLMDLVDENPDVWTEEFKEDLRATMKEGIEIEKAFIRDCLPVDSLGLTLDEFLTYIDYIGDRRLESCGLKPLNENKLENPLPWLAEMMDIKKETNFFEGRVTEYRKASSLDTVDDDEL</sequence>
<dbReference type="AlphaFoldDB" id="A0A6B3LCD6"/>
<dbReference type="InterPro" id="IPR000358">
    <property type="entry name" value="RNR_small_fam"/>
</dbReference>
<dbReference type="Pfam" id="PF00268">
    <property type="entry name" value="Ribonuc_red_sm"/>
    <property type="match status" value="1"/>
</dbReference>
<evidence type="ECO:0000313" key="5">
    <source>
        <dbReference type="Proteomes" id="UP000475117"/>
    </source>
</evidence>
<comment type="cofactor">
    <cofactor evidence="2 3">
        <name>Fe cation</name>
        <dbReference type="ChEBI" id="CHEBI:24875"/>
    </cofactor>
    <text evidence="2 3">Binds 2 iron ions per subunit.</text>
</comment>
<evidence type="ECO:0000256" key="3">
    <source>
        <dbReference type="PIRSR" id="PIRSR000355-2"/>
    </source>
</evidence>
<feature type="binding site" evidence="3">
    <location>
        <position position="237"/>
    </location>
    <ligand>
        <name>Fe cation</name>
        <dbReference type="ChEBI" id="CHEBI:24875"/>
        <label>2</label>
    </ligand>
</feature>
<feature type="binding site" evidence="3">
    <location>
        <position position="131"/>
    </location>
    <ligand>
        <name>Fe cation</name>
        <dbReference type="ChEBI" id="CHEBI:24875"/>
        <label>2</label>
    </ligand>
</feature>